<dbReference type="AlphaFoldDB" id="A0ABD1LJA1"/>
<evidence type="ECO:0000313" key="2">
    <source>
        <dbReference type="Proteomes" id="UP001603857"/>
    </source>
</evidence>
<dbReference type="EMBL" id="JBGMDY010000009">
    <property type="protein sequence ID" value="KAL2323574.1"/>
    <property type="molecule type" value="Genomic_DNA"/>
</dbReference>
<comment type="caution">
    <text evidence="1">The sequence shown here is derived from an EMBL/GenBank/DDBJ whole genome shotgun (WGS) entry which is preliminary data.</text>
</comment>
<sequence>MGEVFQTGSAAEDAALHNLEMHCVTLVLARVKHHHAMLKKWLSKRRDQDEFGVPIFDENHTERKEIRNETCIVPSGNLGGVSDVKQSNVTQFMLGVSALRLLESIEPN</sequence>
<organism evidence="1 2">
    <name type="scientific">Flemingia macrophylla</name>
    <dbReference type="NCBI Taxonomy" id="520843"/>
    <lineage>
        <taxon>Eukaryota</taxon>
        <taxon>Viridiplantae</taxon>
        <taxon>Streptophyta</taxon>
        <taxon>Embryophyta</taxon>
        <taxon>Tracheophyta</taxon>
        <taxon>Spermatophyta</taxon>
        <taxon>Magnoliopsida</taxon>
        <taxon>eudicotyledons</taxon>
        <taxon>Gunneridae</taxon>
        <taxon>Pentapetalae</taxon>
        <taxon>rosids</taxon>
        <taxon>fabids</taxon>
        <taxon>Fabales</taxon>
        <taxon>Fabaceae</taxon>
        <taxon>Papilionoideae</taxon>
        <taxon>50 kb inversion clade</taxon>
        <taxon>NPAAA clade</taxon>
        <taxon>indigoferoid/millettioid clade</taxon>
        <taxon>Phaseoleae</taxon>
        <taxon>Flemingia</taxon>
    </lineage>
</organism>
<gene>
    <name evidence="1" type="ORF">Fmac_027953</name>
</gene>
<proteinExistence type="predicted"/>
<evidence type="ECO:0000313" key="1">
    <source>
        <dbReference type="EMBL" id="KAL2323574.1"/>
    </source>
</evidence>
<accession>A0ABD1LJA1</accession>
<keyword evidence="2" id="KW-1185">Reference proteome</keyword>
<dbReference type="Proteomes" id="UP001603857">
    <property type="component" value="Unassembled WGS sequence"/>
</dbReference>
<protein>
    <submittedName>
        <fullName evidence="1">Uncharacterized protein</fullName>
    </submittedName>
</protein>
<name>A0ABD1LJA1_9FABA</name>
<reference evidence="1 2" key="1">
    <citation type="submission" date="2024-08" db="EMBL/GenBank/DDBJ databases">
        <title>Insights into the chromosomal genome structure of Flemingia macrophylla.</title>
        <authorList>
            <person name="Ding Y."/>
            <person name="Zhao Y."/>
            <person name="Bi W."/>
            <person name="Wu M."/>
            <person name="Zhao G."/>
            <person name="Gong Y."/>
            <person name="Li W."/>
            <person name="Zhang P."/>
        </authorList>
    </citation>
    <scope>NUCLEOTIDE SEQUENCE [LARGE SCALE GENOMIC DNA]</scope>
    <source>
        <strain evidence="1">DYQJB</strain>
        <tissue evidence="1">Leaf</tissue>
    </source>
</reference>